<organism evidence="7 8">
    <name type="scientific">Pseudolycoriella hygida</name>
    <dbReference type="NCBI Taxonomy" id="35572"/>
    <lineage>
        <taxon>Eukaryota</taxon>
        <taxon>Metazoa</taxon>
        <taxon>Ecdysozoa</taxon>
        <taxon>Arthropoda</taxon>
        <taxon>Hexapoda</taxon>
        <taxon>Insecta</taxon>
        <taxon>Pterygota</taxon>
        <taxon>Neoptera</taxon>
        <taxon>Endopterygota</taxon>
        <taxon>Diptera</taxon>
        <taxon>Nematocera</taxon>
        <taxon>Sciaroidea</taxon>
        <taxon>Sciaridae</taxon>
        <taxon>Pseudolycoriella</taxon>
    </lineage>
</organism>
<dbReference type="FunFam" id="1.10.472.10:FF:000001">
    <property type="entry name" value="G2/mitotic-specific cyclin"/>
    <property type="match status" value="1"/>
</dbReference>
<gene>
    <name evidence="7" type="primary">CycA</name>
    <name evidence="7" type="ORF">Bhyg_04681</name>
</gene>
<dbReference type="AlphaFoldDB" id="A0A9Q0NH21"/>
<keyword evidence="1" id="KW-0132">Cell division</keyword>
<feature type="non-terminal residue" evidence="7">
    <location>
        <position position="447"/>
    </location>
</feature>
<dbReference type="InterPro" id="IPR046965">
    <property type="entry name" value="Cyclin_A/B-like"/>
</dbReference>
<dbReference type="EMBL" id="WJQU01000001">
    <property type="protein sequence ID" value="KAJ6649446.1"/>
    <property type="molecule type" value="Genomic_DNA"/>
</dbReference>
<comment type="similarity">
    <text evidence="4">Belongs to the cyclin family.</text>
</comment>
<dbReference type="SUPFAM" id="SSF47954">
    <property type="entry name" value="Cyclin-like"/>
    <property type="match status" value="2"/>
</dbReference>
<dbReference type="GO" id="GO:0044772">
    <property type="term" value="P:mitotic cell cycle phase transition"/>
    <property type="evidence" value="ECO:0007669"/>
    <property type="project" value="InterPro"/>
</dbReference>
<dbReference type="InterPro" id="IPR036915">
    <property type="entry name" value="Cyclin-like_sf"/>
</dbReference>
<evidence type="ECO:0000256" key="4">
    <source>
        <dbReference type="RuleBase" id="RU000383"/>
    </source>
</evidence>
<dbReference type="Gene3D" id="1.10.472.10">
    <property type="entry name" value="Cyclin-like"/>
    <property type="match status" value="2"/>
</dbReference>
<dbReference type="InterPro" id="IPR039361">
    <property type="entry name" value="Cyclin"/>
</dbReference>
<protein>
    <submittedName>
        <fullName evidence="7">G2/mitotic-specific cyclin-A</fullName>
    </submittedName>
</protein>
<dbReference type="OrthoDB" id="5590282at2759"/>
<evidence type="ECO:0000313" key="8">
    <source>
        <dbReference type="Proteomes" id="UP001151699"/>
    </source>
</evidence>
<reference evidence="7" key="1">
    <citation type="submission" date="2022-07" db="EMBL/GenBank/DDBJ databases">
        <authorList>
            <person name="Trinca V."/>
            <person name="Uliana J.V.C."/>
            <person name="Torres T.T."/>
            <person name="Ward R.J."/>
            <person name="Monesi N."/>
        </authorList>
    </citation>
    <scope>NUCLEOTIDE SEQUENCE</scope>
    <source>
        <strain evidence="7">HSMRA1968</strain>
        <tissue evidence="7">Whole embryos</tissue>
    </source>
</reference>
<dbReference type="Pfam" id="PF02984">
    <property type="entry name" value="Cyclin_C"/>
    <property type="match status" value="1"/>
</dbReference>
<dbReference type="PANTHER" id="PTHR10177">
    <property type="entry name" value="CYCLINS"/>
    <property type="match status" value="1"/>
</dbReference>
<evidence type="ECO:0000259" key="6">
    <source>
        <dbReference type="SMART" id="SM01332"/>
    </source>
</evidence>
<feature type="domain" description="Cyclin C-terminal" evidence="6">
    <location>
        <begin position="295"/>
        <end position="412"/>
    </location>
</feature>
<evidence type="ECO:0000256" key="3">
    <source>
        <dbReference type="ARBA" id="ARBA00023306"/>
    </source>
</evidence>
<keyword evidence="2 4" id="KW-0195">Cyclin</keyword>
<dbReference type="GO" id="GO:0016538">
    <property type="term" value="F:cyclin-dependent protein serine/threonine kinase regulator activity"/>
    <property type="evidence" value="ECO:0007669"/>
    <property type="project" value="InterPro"/>
</dbReference>
<dbReference type="SMART" id="SM01332">
    <property type="entry name" value="Cyclin_C"/>
    <property type="match status" value="1"/>
</dbReference>
<evidence type="ECO:0000256" key="1">
    <source>
        <dbReference type="ARBA" id="ARBA00022618"/>
    </source>
</evidence>
<feature type="domain" description="Cyclin-like" evidence="5">
    <location>
        <begin position="202"/>
        <end position="286"/>
    </location>
</feature>
<keyword evidence="3" id="KW-0131">Cell cycle</keyword>
<dbReference type="PIRSF" id="PIRSF001771">
    <property type="entry name" value="Cyclin_A_B_D_E"/>
    <property type="match status" value="1"/>
</dbReference>
<keyword evidence="8" id="KW-1185">Reference proteome</keyword>
<dbReference type="SMART" id="SM00385">
    <property type="entry name" value="CYCLIN"/>
    <property type="match status" value="2"/>
</dbReference>
<name>A0A9Q0NH21_9DIPT</name>
<dbReference type="InterPro" id="IPR013763">
    <property type="entry name" value="Cyclin-like_dom"/>
</dbReference>
<dbReference type="InterPro" id="IPR048258">
    <property type="entry name" value="Cyclins_cyclin-box"/>
</dbReference>
<dbReference type="Pfam" id="PF00134">
    <property type="entry name" value="Cyclin_N"/>
    <property type="match status" value="1"/>
</dbReference>
<evidence type="ECO:0000313" key="7">
    <source>
        <dbReference type="EMBL" id="KAJ6649446.1"/>
    </source>
</evidence>
<dbReference type="InterPro" id="IPR004367">
    <property type="entry name" value="Cyclin_C-dom"/>
</dbReference>
<sequence length="447" mass="51010">MATFRIHEDEENSCTNKIHLVPSKLNDKRATFAVLNNVHRGGNAHALKTGNDSQAIKSKIYNDENEAPRDALVPVDKFKSFNAISNSIDSSTNNSASSEDSVKIESIQNISTFRQPLKELPNDVDTPLSVIDMVSPMSLEKSILVEEPLQLVPLRERFFEVEEYQLDILEFLREAETRNRPKSGYMNRQPDITPSMRTILVDWLVEVSEEYKLHTETLCLAVAYIDRFLSLMSVVRAKLQLVGTAAMFIASKYEEIYPPDVNEFIYITDHTYTKVQVYRMEQLLLKVLAFDLSVPTVYTFLTSYATITKLSDKTRFLAMYICELSLLEDDPYLKFLPSKIASAAVALARHNLNMPIWSTQLQEVTGYALSDLKHLIYLLSRTHVASVDLKQQAVQEKYKALKYKEVSMLEPILMNDGLYLIATMRLTDEEDAQNEQNNDNCATDLFE</sequence>
<dbReference type="GO" id="GO:0051301">
    <property type="term" value="P:cell division"/>
    <property type="evidence" value="ECO:0007669"/>
    <property type="project" value="UniProtKB-KW"/>
</dbReference>
<dbReference type="Proteomes" id="UP001151699">
    <property type="component" value="Chromosome A"/>
</dbReference>
<dbReference type="PROSITE" id="PS00292">
    <property type="entry name" value="CYCLINS"/>
    <property type="match status" value="1"/>
</dbReference>
<proteinExistence type="inferred from homology"/>
<dbReference type="CDD" id="cd20504">
    <property type="entry name" value="CYCLIN_CCNA_rpt1"/>
    <property type="match status" value="1"/>
</dbReference>
<feature type="domain" description="Cyclin-like" evidence="5">
    <location>
        <begin position="299"/>
        <end position="384"/>
    </location>
</feature>
<dbReference type="InterPro" id="IPR006671">
    <property type="entry name" value="Cyclin_N"/>
</dbReference>
<evidence type="ECO:0000259" key="5">
    <source>
        <dbReference type="SMART" id="SM00385"/>
    </source>
</evidence>
<evidence type="ECO:0000256" key="2">
    <source>
        <dbReference type="ARBA" id="ARBA00023127"/>
    </source>
</evidence>
<dbReference type="GO" id="GO:0005634">
    <property type="term" value="C:nucleus"/>
    <property type="evidence" value="ECO:0007669"/>
    <property type="project" value="UniProtKB-ARBA"/>
</dbReference>
<comment type="caution">
    <text evidence="7">The sequence shown here is derived from an EMBL/GenBank/DDBJ whole genome shotgun (WGS) entry which is preliminary data.</text>
</comment>
<accession>A0A9Q0NH21</accession>